<name>A0ABT1S6S4_9FIRM</name>
<reference evidence="2 3" key="1">
    <citation type="submission" date="2022-06" db="EMBL/GenBank/DDBJ databases">
        <title>Isolation of gut microbiota from human fecal samples.</title>
        <authorList>
            <person name="Pamer E.G."/>
            <person name="Barat B."/>
            <person name="Waligurski E."/>
            <person name="Medina S."/>
            <person name="Paddock L."/>
            <person name="Mostad J."/>
        </authorList>
    </citation>
    <scope>NUCLEOTIDE SEQUENCE [LARGE SCALE GENOMIC DNA]</scope>
    <source>
        <strain evidence="2 3">DFI.7.95</strain>
    </source>
</reference>
<evidence type="ECO:0000256" key="1">
    <source>
        <dbReference type="SAM" id="Phobius"/>
    </source>
</evidence>
<proteinExistence type="predicted"/>
<evidence type="ECO:0000313" key="2">
    <source>
        <dbReference type="EMBL" id="MCQ4922168.1"/>
    </source>
</evidence>
<dbReference type="EMBL" id="JANGAC010000002">
    <property type="protein sequence ID" value="MCQ4922168.1"/>
    <property type="molecule type" value="Genomic_DNA"/>
</dbReference>
<gene>
    <name evidence="2" type="ORF">NE686_03670</name>
</gene>
<protein>
    <submittedName>
        <fullName evidence="2">Uncharacterized protein</fullName>
    </submittedName>
</protein>
<evidence type="ECO:0000313" key="3">
    <source>
        <dbReference type="Proteomes" id="UP001524478"/>
    </source>
</evidence>
<keyword evidence="1" id="KW-1133">Transmembrane helix</keyword>
<comment type="caution">
    <text evidence="2">The sequence shown here is derived from an EMBL/GenBank/DDBJ whole genome shotgun (WGS) entry which is preliminary data.</text>
</comment>
<keyword evidence="3" id="KW-1185">Reference proteome</keyword>
<dbReference type="RefSeq" id="WP_256310461.1">
    <property type="nucleotide sequence ID" value="NZ_JANGAC010000002.1"/>
</dbReference>
<organism evidence="2 3">
    <name type="scientific">Tissierella carlieri</name>
    <dbReference type="NCBI Taxonomy" id="689904"/>
    <lineage>
        <taxon>Bacteria</taxon>
        <taxon>Bacillati</taxon>
        <taxon>Bacillota</taxon>
        <taxon>Tissierellia</taxon>
        <taxon>Tissierellales</taxon>
        <taxon>Tissierellaceae</taxon>
        <taxon>Tissierella</taxon>
    </lineage>
</organism>
<feature type="transmembrane region" description="Helical" evidence="1">
    <location>
        <begin position="29"/>
        <end position="48"/>
    </location>
</feature>
<dbReference type="Proteomes" id="UP001524478">
    <property type="component" value="Unassembled WGS sequence"/>
</dbReference>
<accession>A0ABT1S6S4</accession>
<sequence>MEIDIENFTAMEHSITKGRWKIIKQNGNILLIKPAFILIIFLVSLPVLDDLGLFWEINKIRHNSYVKKCRSN</sequence>
<keyword evidence="1" id="KW-0812">Transmembrane</keyword>
<keyword evidence="1" id="KW-0472">Membrane</keyword>